<comment type="caution">
    <text evidence="2">The sequence shown here is derived from an EMBL/GenBank/DDBJ whole genome shotgun (WGS) entry which is preliminary data.</text>
</comment>
<feature type="region of interest" description="Disordered" evidence="1">
    <location>
        <begin position="32"/>
        <end position="52"/>
    </location>
</feature>
<dbReference type="EMBL" id="JAUCMN010000008">
    <property type="protein sequence ID" value="MDM7892527.1"/>
    <property type="molecule type" value="Genomic_DNA"/>
</dbReference>
<evidence type="ECO:0000313" key="2">
    <source>
        <dbReference type="EMBL" id="MDM7892527.1"/>
    </source>
</evidence>
<reference evidence="2 3" key="1">
    <citation type="submission" date="2023-06" db="EMBL/GenBank/DDBJ databases">
        <authorList>
            <person name="Feng G."/>
            <person name="Li J."/>
            <person name="Zhu H."/>
        </authorList>
    </citation>
    <scope>NUCLEOTIDE SEQUENCE [LARGE SCALE GENOMIC DNA]</scope>
    <source>
        <strain evidence="2 3">RHCKG28</strain>
    </source>
</reference>
<feature type="compositionally biased region" description="Polar residues" evidence="1">
    <location>
        <begin position="34"/>
        <end position="52"/>
    </location>
</feature>
<evidence type="ECO:0000256" key="1">
    <source>
        <dbReference type="SAM" id="MobiDB-lite"/>
    </source>
</evidence>
<dbReference type="RefSeq" id="WP_289474384.1">
    <property type="nucleotide sequence ID" value="NZ_JAUCMN010000008.1"/>
</dbReference>
<keyword evidence="3" id="KW-1185">Reference proteome</keyword>
<gene>
    <name evidence="2" type="ORF">QUG93_12600</name>
</gene>
<organism evidence="2 3">
    <name type="scientific">Curtobacterium caseinilyticum</name>
    <dbReference type="NCBI Taxonomy" id="3055137"/>
    <lineage>
        <taxon>Bacteria</taxon>
        <taxon>Bacillati</taxon>
        <taxon>Actinomycetota</taxon>
        <taxon>Actinomycetes</taxon>
        <taxon>Micrococcales</taxon>
        <taxon>Microbacteriaceae</taxon>
        <taxon>Curtobacterium</taxon>
    </lineage>
</organism>
<name>A0ABT7TSE4_9MICO</name>
<evidence type="ECO:0000313" key="3">
    <source>
        <dbReference type="Proteomes" id="UP001236404"/>
    </source>
</evidence>
<proteinExistence type="predicted"/>
<accession>A0ABT7TSE4</accession>
<sequence length="191" mass="19157">MLAVVVSVVGGAWWAAGRRGAVDEGVISAHAVSTPDSSVPAPSNESGGPLQVSNALGAPIPGDTTRQDVPRAVEDWIDRALPVAGRLSATVDGVAGTVRIERVGDATVAVSVPGMALPAGHQEARLVLARQAPPRADGLAHATGTAVFSADGGDASLVVDPSALQADIRWAALVDDASGQVLGTAWLVPVD</sequence>
<dbReference type="Proteomes" id="UP001236404">
    <property type="component" value="Unassembled WGS sequence"/>
</dbReference>
<protein>
    <submittedName>
        <fullName evidence="2">Uncharacterized protein</fullName>
    </submittedName>
</protein>